<evidence type="ECO:0000256" key="8">
    <source>
        <dbReference type="SAM" id="SignalP"/>
    </source>
</evidence>
<feature type="signal peptide" evidence="8">
    <location>
        <begin position="1"/>
        <end position="18"/>
    </location>
</feature>
<organism evidence="9 10">
    <name type="scientific">Aspergillus ruber (strain CBS 135680)</name>
    <dbReference type="NCBI Taxonomy" id="1388766"/>
    <lineage>
        <taxon>Eukaryota</taxon>
        <taxon>Fungi</taxon>
        <taxon>Dikarya</taxon>
        <taxon>Ascomycota</taxon>
        <taxon>Pezizomycotina</taxon>
        <taxon>Eurotiomycetes</taxon>
        <taxon>Eurotiomycetidae</taxon>
        <taxon>Eurotiales</taxon>
        <taxon>Aspergillaceae</taxon>
        <taxon>Aspergillus</taxon>
        <taxon>Aspergillus subgen. Aspergillus</taxon>
    </lineage>
</organism>
<dbReference type="Gene3D" id="1.10.630.10">
    <property type="entry name" value="Cytochrome P450"/>
    <property type="match status" value="1"/>
</dbReference>
<dbReference type="InterPro" id="IPR001128">
    <property type="entry name" value="Cyt_P450"/>
</dbReference>
<name>A0A017SNT0_ASPRC</name>
<dbReference type="STRING" id="1388766.A0A017SNT0"/>
<keyword evidence="7" id="KW-0349">Heme</keyword>
<dbReference type="GeneID" id="63700462"/>
<evidence type="ECO:0000313" key="10">
    <source>
        <dbReference type="Proteomes" id="UP000019804"/>
    </source>
</evidence>
<accession>A0A017SNT0</accession>
<dbReference type="PANTHER" id="PTHR46300">
    <property type="entry name" value="P450, PUTATIVE (EUROFUNG)-RELATED-RELATED"/>
    <property type="match status" value="1"/>
</dbReference>
<dbReference type="EMBL" id="KK088413">
    <property type="protein sequence ID" value="EYE98618.1"/>
    <property type="molecule type" value="Genomic_DNA"/>
</dbReference>
<dbReference type="PANTHER" id="PTHR46300:SF2">
    <property type="entry name" value="CYTOCHROME P450 MONOOXYGENASE ALNH-RELATED"/>
    <property type="match status" value="1"/>
</dbReference>
<sequence length="527" mass="60064">MASLWIYALSILILYGASKLLRMGAREQSLPPGPPTVPVLGNLHQIPLTGFYKKLLEWGEKYGSIFSLKVASGTTVILLDRMAIHQLLEKKGSIYSDRPRDHVVSIIDSGGLALWDKNAHWMMQRKVTSSSLSPSQVEGKLRQIQEAESAILIRDLGLTPQRFFDHVKRTIFSVNGIVAWGFRAPTYESWWASGACDVSDEFFSGITPGAYPPVDQFPFLKYLPDLMSPWRIRAQQLKKRVDSFWGDARRRLDKRRQKGDKRDCIADKLLDGTQPIDMPLTDRQFNDFLGFLVAAGSDTTSATTLTSIRYLAGHPHVQKKAQAELDAACGADRLPLWSDYGKLPYINCIIKEGMRIHPVVPVVFPHRARQDNWYQDMFIPRDSLLLIPAWALHHSEACGYKDPERYNPDRFIHHPKLAPSYAASAEYMNRDHYAYGAGRRLCPGIHLAEHMQWHITATLLWAFDIVPATDPETGEEEHLDLDAFRDSLVQHPMPYKVHFKIRSQAHMETIMRVAKEAESYLQQFEEK</sequence>
<dbReference type="PRINTS" id="PR00385">
    <property type="entry name" value="P450"/>
</dbReference>
<keyword evidence="5 7" id="KW-0408">Iron</keyword>
<dbReference type="PRINTS" id="PR00463">
    <property type="entry name" value="EP450I"/>
</dbReference>
<comment type="similarity">
    <text evidence="2">Belongs to the cytochrome P450 family.</text>
</comment>
<reference evidence="10" key="1">
    <citation type="journal article" date="2014" name="Nat. Commun.">
        <title>Genomic adaptations of the halophilic Dead Sea filamentous fungus Eurotium rubrum.</title>
        <authorList>
            <person name="Kis-Papo T."/>
            <person name="Weig A.R."/>
            <person name="Riley R."/>
            <person name="Persoh D."/>
            <person name="Salamov A."/>
            <person name="Sun H."/>
            <person name="Lipzen A."/>
            <person name="Wasser S.P."/>
            <person name="Rambold G."/>
            <person name="Grigoriev I.V."/>
            <person name="Nevo E."/>
        </authorList>
    </citation>
    <scope>NUCLEOTIDE SEQUENCE [LARGE SCALE GENOMIC DNA]</scope>
    <source>
        <strain evidence="10">CBS 135680</strain>
    </source>
</reference>
<evidence type="ECO:0000256" key="6">
    <source>
        <dbReference type="ARBA" id="ARBA00023033"/>
    </source>
</evidence>
<dbReference type="SUPFAM" id="SSF48264">
    <property type="entry name" value="Cytochrome P450"/>
    <property type="match status" value="1"/>
</dbReference>
<evidence type="ECO:0000256" key="5">
    <source>
        <dbReference type="ARBA" id="ARBA00023004"/>
    </source>
</evidence>
<keyword evidence="4" id="KW-0560">Oxidoreductase</keyword>
<feature type="binding site" description="axial binding residue" evidence="7">
    <location>
        <position position="442"/>
    </location>
    <ligand>
        <name>heme</name>
        <dbReference type="ChEBI" id="CHEBI:30413"/>
    </ligand>
    <ligandPart>
        <name>Fe</name>
        <dbReference type="ChEBI" id="CHEBI:18248"/>
    </ligandPart>
</feature>
<keyword evidence="10" id="KW-1185">Reference proteome</keyword>
<evidence type="ECO:0000313" key="9">
    <source>
        <dbReference type="EMBL" id="EYE98618.1"/>
    </source>
</evidence>
<feature type="chain" id="PRO_5001499705" evidence="8">
    <location>
        <begin position="19"/>
        <end position="527"/>
    </location>
</feature>
<comment type="cofactor">
    <cofactor evidence="1 7">
        <name>heme</name>
        <dbReference type="ChEBI" id="CHEBI:30413"/>
    </cofactor>
</comment>
<dbReference type="GO" id="GO:0004497">
    <property type="term" value="F:monooxygenase activity"/>
    <property type="evidence" value="ECO:0007669"/>
    <property type="project" value="UniProtKB-KW"/>
</dbReference>
<dbReference type="InterPro" id="IPR002401">
    <property type="entry name" value="Cyt_P450_E_grp-I"/>
</dbReference>
<dbReference type="Pfam" id="PF00067">
    <property type="entry name" value="p450"/>
    <property type="match status" value="1"/>
</dbReference>
<dbReference type="GO" id="GO:0005506">
    <property type="term" value="F:iron ion binding"/>
    <property type="evidence" value="ECO:0007669"/>
    <property type="project" value="InterPro"/>
</dbReference>
<proteinExistence type="inferred from homology"/>
<evidence type="ECO:0000256" key="1">
    <source>
        <dbReference type="ARBA" id="ARBA00001971"/>
    </source>
</evidence>
<dbReference type="RefSeq" id="XP_040642306.1">
    <property type="nucleotide sequence ID" value="XM_040785338.1"/>
</dbReference>
<evidence type="ECO:0000256" key="3">
    <source>
        <dbReference type="ARBA" id="ARBA00022723"/>
    </source>
</evidence>
<evidence type="ECO:0000256" key="2">
    <source>
        <dbReference type="ARBA" id="ARBA00010617"/>
    </source>
</evidence>
<dbReference type="GO" id="GO:0020037">
    <property type="term" value="F:heme binding"/>
    <property type="evidence" value="ECO:0007669"/>
    <property type="project" value="InterPro"/>
</dbReference>
<protein>
    <submittedName>
        <fullName evidence="9">Cytochrome P450</fullName>
    </submittedName>
</protein>
<dbReference type="HOGENOM" id="CLU_001570_2_1_1"/>
<dbReference type="OrthoDB" id="1103324at2759"/>
<dbReference type="Proteomes" id="UP000019804">
    <property type="component" value="Unassembled WGS sequence"/>
</dbReference>
<evidence type="ECO:0000256" key="7">
    <source>
        <dbReference type="PIRSR" id="PIRSR602401-1"/>
    </source>
</evidence>
<keyword evidence="3 7" id="KW-0479">Metal-binding</keyword>
<dbReference type="InterPro" id="IPR036396">
    <property type="entry name" value="Cyt_P450_sf"/>
</dbReference>
<dbReference type="CDD" id="cd11065">
    <property type="entry name" value="CYP64-like"/>
    <property type="match status" value="1"/>
</dbReference>
<gene>
    <name evidence="9" type="ORF">EURHEDRAFT_471791</name>
</gene>
<keyword evidence="6" id="KW-0503">Monooxygenase</keyword>
<dbReference type="GO" id="GO:0016705">
    <property type="term" value="F:oxidoreductase activity, acting on paired donors, with incorporation or reduction of molecular oxygen"/>
    <property type="evidence" value="ECO:0007669"/>
    <property type="project" value="InterPro"/>
</dbReference>
<evidence type="ECO:0000256" key="4">
    <source>
        <dbReference type="ARBA" id="ARBA00023002"/>
    </source>
</evidence>
<dbReference type="AlphaFoldDB" id="A0A017SNT0"/>
<keyword evidence="8" id="KW-0732">Signal</keyword>
<dbReference type="InterPro" id="IPR050364">
    <property type="entry name" value="Cytochrome_P450_fung"/>
</dbReference>